<dbReference type="GO" id="GO:0004672">
    <property type="term" value="F:protein kinase activity"/>
    <property type="evidence" value="ECO:0007669"/>
    <property type="project" value="InterPro"/>
</dbReference>
<dbReference type="Pfam" id="PF00069">
    <property type="entry name" value="Pkinase"/>
    <property type="match status" value="1"/>
</dbReference>
<gene>
    <name evidence="9" type="ORF">JG687_00013390</name>
</gene>
<dbReference type="GO" id="GO:0006086">
    <property type="term" value="P:pyruvate decarboxylation to acetyl-CoA"/>
    <property type="evidence" value="ECO:0007669"/>
    <property type="project" value="InterPro"/>
</dbReference>
<reference evidence="9" key="1">
    <citation type="submission" date="2021-01" db="EMBL/GenBank/DDBJ databases">
        <title>Phytophthora aleatoria, a newly-described species from Pinus radiata is distinct from Phytophthora cactorum isolates based on comparative genomics.</title>
        <authorList>
            <person name="Mcdougal R."/>
            <person name="Panda P."/>
            <person name="Williams N."/>
            <person name="Studholme D.J."/>
        </authorList>
    </citation>
    <scope>NUCLEOTIDE SEQUENCE</scope>
    <source>
        <strain evidence="9">NZFS 3830</strain>
    </source>
</reference>
<dbReference type="PANTHER" id="PTHR23151:SF90">
    <property type="entry name" value="DIHYDROLIPOYLLYSINE-RESIDUE ACETYLTRANSFERASE COMPONENT OF PYRUVATE DEHYDROGENASE COMPLEX, MITOCHONDRIAL-RELATED"/>
    <property type="match status" value="1"/>
</dbReference>
<dbReference type="AlphaFoldDB" id="A0A8T1TZG3"/>
<comment type="caution">
    <text evidence="9">The sequence shown here is derived from an EMBL/GenBank/DDBJ whole genome shotgun (WGS) entry which is preliminary data.</text>
</comment>
<dbReference type="InterPro" id="IPR045257">
    <property type="entry name" value="E2/Pdx1"/>
</dbReference>
<dbReference type="Proteomes" id="UP000688947">
    <property type="component" value="Unassembled WGS sequence"/>
</dbReference>
<evidence type="ECO:0000256" key="2">
    <source>
        <dbReference type="ARBA" id="ARBA00022823"/>
    </source>
</evidence>
<comment type="cofactor">
    <cofactor evidence="5">
        <name>(R)-lipoate</name>
        <dbReference type="ChEBI" id="CHEBI:83088"/>
    </cofactor>
</comment>
<dbReference type="PANTHER" id="PTHR23151">
    <property type="entry name" value="DIHYDROLIPOAMIDE ACETYL/SUCCINYL-TRANSFERASE-RELATED"/>
    <property type="match status" value="1"/>
</dbReference>
<dbReference type="CDD" id="cd06849">
    <property type="entry name" value="lipoyl_domain"/>
    <property type="match status" value="1"/>
</dbReference>
<evidence type="ECO:0000313" key="10">
    <source>
        <dbReference type="Proteomes" id="UP000688947"/>
    </source>
</evidence>
<dbReference type="EMBL" id="JAENGZ010000978">
    <property type="protein sequence ID" value="KAG6951778.1"/>
    <property type="molecule type" value="Genomic_DNA"/>
</dbReference>
<dbReference type="PROSITE" id="PS00107">
    <property type="entry name" value="PROTEIN_KINASE_ATP"/>
    <property type="match status" value="1"/>
</dbReference>
<dbReference type="GO" id="GO:0016746">
    <property type="term" value="F:acyltransferase activity"/>
    <property type="evidence" value="ECO:0007669"/>
    <property type="project" value="UniProtKB-KW"/>
</dbReference>
<dbReference type="InterPro" id="IPR017441">
    <property type="entry name" value="Protein_kinase_ATP_BS"/>
</dbReference>
<dbReference type="GO" id="GO:0005739">
    <property type="term" value="C:mitochondrion"/>
    <property type="evidence" value="ECO:0007669"/>
    <property type="project" value="TreeGrafter"/>
</dbReference>
<dbReference type="InterPro" id="IPR000719">
    <property type="entry name" value="Prot_kinase_dom"/>
</dbReference>
<evidence type="ECO:0000256" key="1">
    <source>
        <dbReference type="ARBA" id="ARBA00022741"/>
    </source>
</evidence>
<keyword evidence="5" id="KW-0808">Transferase</keyword>
<evidence type="ECO:0000256" key="4">
    <source>
        <dbReference type="PROSITE-ProRule" id="PRU10141"/>
    </source>
</evidence>
<evidence type="ECO:0000259" key="8">
    <source>
        <dbReference type="PROSITE" id="PS50968"/>
    </source>
</evidence>
<dbReference type="EC" id="2.3.1.-" evidence="5"/>
<dbReference type="OrthoDB" id="2914378at2759"/>
<dbReference type="SMART" id="SM00220">
    <property type="entry name" value="S_TKc"/>
    <property type="match status" value="1"/>
</dbReference>
<comment type="similarity">
    <text evidence="5">Belongs to the 2-oxoacid dehydrogenase family.</text>
</comment>
<dbReference type="FunFam" id="1.10.510.10:FF:001091">
    <property type="entry name" value="STE family protein kinase"/>
    <property type="match status" value="1"/>
</dbReference>
<dbReference type="InterPro" id="IPR001078">
    <property type="entry name" value="2-oxoacid_DH_actylTfrase"/>
</dbReference>
<sequence>MLRLSRSLLSAERRVAPLLRRAFSSLPEGVSPLTMPSLSPTMETGSLSAWLKKEGEEVNAGEVLCQVETDKAVVDYEMQDDAVVAKIICPEGSADLPIGALLAYTVEDLDAYKQLLDSGALANLSAEAPSASEPVAKAEPEAASASTPAAESSHSGRVPLIKFLGKRSLLSEFNHSPLEEPVKPAAAAPAAQPVATPTVAADAEYEDLPLSNMRKIIAKRLAASKQEVPHSYTSIDCEIDTILKFRKQLKTKHDVKVGMNDFILKAVALALRDVPEANCFFDVKTQSVQPNASVDVSVAVATPSGLITPIVPKVDTLGLSGVNSIFMELVMRARQNKLKPEEFQGGSFTVSNLGSFGIDQFRAVINPPQACILAVGGGRKEVLPPLEIVEGVNPEPRIATLMNVTLSSDRRVVDGVIAGQFLQVFKAYMENPELMFIANSAFGGEFASTMASIQQNENPEGVYEVLERIGEGSYGKVYKAVNKSNAEVVALKVVPVESEDRATFDELTREIRILERCESPFVVQYRGSFSYESQLWIAMEFCAAGSLADLHVLRGRHVLSEPEIAAVCANVALGLAHLHSQGLIHRDIKAGNLLLNGDGVTKLADFGVSAQLTATVGKRRTVIGTPFWMAPEVIQEAQYDCKADLWSLGITALELAEGEPPLAHMHPMRAIFLIPNRAPPELREPNKYSAEFRNFLAVCLKKDPQERASAEELLRHPFIARNVERLRSNSERAASGGRMAGLPVLQELVEQSLELVHEARQRGAEDEAEFRDAATGRPDGSLSVADLSTMLRNGSMFSNGTGNFGGFGGSDTAVGFSSMRLNGFGGGTTVFSSSASMDEEGCGTMVYRGDDNKSTNSTMESTSSETREREITSSDLYGTMIPVSASGTVRPPPAPVVPVFNSRSSSRSSSHGSSQGETTKPEAESNEPSFMKYFRRITSSSSKSGTIRAAGATEASLRTVQQKLRQLEEDYDRNREELARRFEKQKAELERELS</sequence>
<dbReference type="InterPro" id="IPR008271">
    <property type="entry name" value="Ser/Thr_kinase_AS"/>
</dbReference>
<evidence type="ECO:0000259" key="7">
    <source>
        <dbReference type="PROSITE" id="PS50011"/>
    </source>
</evidence>
<dbReference type="PROSITE" id="PS50011">
    <property type="entry name" value="PROTEIN_KINASE_DOM"/>
    <property type="match status" value="1"/>
</dbReference>
<organism evidence="9 10">
    <name type="scientific">Phytophthora cactorum</name>
    <dbReference type="NCBI Taxonomy" id="29920"/>
    <lineage>
        <taxon>Eukaryota</taxon>
        <taxon>Sar</taxon>
        <taxon>Stramenopiles</taxon>
        <taxon>Oomycota</taxon>
        <taxon>Peronosporomycetes</taxon>
        <taxon>Peronosporales</taxon>
        <taxon>Peronosporaceae</taxon>
        <taxon>Phytophthora</taxon>
    </lineage>
</organism>
<dbReference type="FunFam" id="2.40.50.100:FF:000010">
    <property type="entry name" value="Acetyltransferase component of pyruvate dehydrogenase complex"/>
    <property type="match status" value="1"/>
</dbReference>
<keyword evidence="1 4" id="KW-0547">Nucleotide-binding</keyword>
<feature type="domain" description="Protein kinase" evidence="7">
    <location>
        <begin position="463"/>
        <end position="719"/>
    </location>
</feature>
<dbReference type="Pfam" id="PF00364">
    <property type="entry name" value="Biotin_lipoyl"/>
    <property type="match status" value="1"/>
</dbReference>
<evidence type="ECO:0000256" key="3">
    <source>
        <dbReference type="ARBA" id="ARBA00022840"/>
    </source>
</evidence>
<feature type="compositionally biased region" description="Low complexity" evidence="6">
    <location>
        <begin position="897"/>
        <end position="914"/>
    </location>
</feature>
<dbReference type="VEuPathDB" id="FungiDB:PC110_g17747"/>
<evidence type="ECO:0000256" key="5">
    <source>
        <dbReference type="RuleBase" id="RU003423"/>
    </source>
</evidence>
<feature type="region of interest" description="Disordered" evidence="6">
    <location>
        <begin position="759"/>
        <end position="778"/>
    </location>
</feature>
<keyword evidence="5" id="KW-0012">Acyltransferase</keyword>
<dbReference type="Pfam" id="PF00198">
    <property type="entry name" value="2-oxoacid_dh"/>
    <property type="match status" value="1"/>
</dbReference>
<feature type="binding site" evidence="4">
    <location>
        <position position="492"/>
    </location>
    <ligand>
        <name>ATP</name>
        <dbReference type="ChEBI" id="CHEBI:30616"/>
    </ligand>
</feature>
<name>A0A8T1TZG3_9STRA</name>
<feature type="domain" description="Lipoyl-binding" evidence="8">
    <location>
        <begin position="30"/>
        <end position="106"/>
    </location>
</feature>
<evidence type="ECO:0000313" key="9">
    <source>
        <dbReference type="EMBL" id="KAG6951778.1"/>
    </source>
</evidence>
<feature type="compositionally biased region" description="Basic and acidic residues" evidence="6">
    <location>
        <begin position="759"/>
        <end position="774"/>
    </location>
</feature>
<dbReference type="PROSITE" id="PS50968">
    <property type="entry name" value="BIOTINYL_LIPOYL"/>
    <property type="match status" value="1"/>
</dbReference>
<feature type="region of interest" description="Disordered" evidence="6">
    <location>
        <begin position="128"/>
        <end position="153"/>
    </location>
</feature>
<protein>
    <recommendedName>
        <fullName evidence="5">Dihydrolipoamide acetyltransferase component of pyruvate dehydrogenase complex</fullName>
        <ecNumber evidence="5">2.3.1.-</ecNumber>
    </recommendedName>
</protein>
<dbReference type="GO" id="GO:0045254">
    <property type="term" value="C:pyruvate dehydrogenase complex"/>
    <property type="evidence" value="ECO:0007669"/>
    <property type="project" value="InterPro"/>
</dbReference>
<feature type="compositionally biased region" description="Low complexity" evidence="6">
    <location>
        <begin position="854"/>
        <end position="864"/>
    </location>
</feature>
<dbReference type="PROSITE" id="PS00108">
    <property type="entry name" value="PROTEIN_KINASE_ST"/>
    <property type="match status" value="1"/>
</dbReference>
<keyword evidence="3 4" id="KW-0067">ATP-binding</keyword>
<dbReference type="VEuPathDB" id="FungiDB:PC110_g17748"/>
<feature type="region of interest" description="Disordered" evidence="6">
    <location>
        <begin position="846"/>
        <end position="957"/>
    </location>
</feature>
<evidence type="ECO:0000256" key="6">
    <source>
        <dbReference type="SAM" id="MobiDB-lite"/>
    </source>
</evidence>
<dbReference type="InterPro" id="IPR000089">
    <property type="entry name" value="Biotin_lipoyl"/>
</dbReference>
<accession>A0A8T1TZG3</accession>
<proteinExistence type="inferred from homology"/>
<keyword evidence="2 5" id="KW-0450">Lipoyl</keyword>
<dbReference type="GO" id="GO:0005524">
    <property type="term" value="F:ATP binding"/>
    <property type="evidence" value="ECO:0007669"/>
    <property type="project" value="UniProtKB-UniRule"/>
</dbReference>